<gene>
    <name evidence="1" type="ORF">A3G31_01850</name>
</gene>
<dbReference type="AlphaFoldDB" id="A0A1F7SM40"/>
<accession>A0A1F7SM40</accession>
<evidence type="ECO:0000313" key="2">
    <source>
        <dbReference type="Proteomes" id="UP000178082"/>
    </source>
</evidence>
<sequence length="71" mass="8009">MYPYKPLGLNFHKPSFVFIADSLSILSKNALLLGLKNITGTFFLKSKPQVVQVFIRRCGIKENCCSCSLIR</sequence>
<proteinExistence type="predicted"/>
<dbReference type="EMBL" id="MGDI01000005">
    <property type="protein sequence ID" value="OGL54845.1"/>
    <property type="molecule type" value="Genomic_DNA"/>
</dbReference>
<evidence type="ECO:0000313" key="1">
    <source>
        <dbReference type="EMBL" id="OGL54845.1"/>
    </source>
</evidence>
<name>A0A1F7SM40_9BACT</name>
<protein>
    <submittedName>
        <fullName evidence="1">Uncharacterized protein</fullName>
    </submittedName>
</protein>
<dbReference type="Proteomes" id="UP000178082">
    <property type="component" value="Unassembled WGS sequence"/>
</dbReference>
<organism evidence="1 2">
    <name type="scientific">Candidatus Schekmanbacteria bacterium RIFCSPLOWO2_12_FULL_38_15</name>
    <dbReference type="NCBI Taxonomy" id="1817883"/>
    <lineage>
        <taxon>Bacteria</taxon>
        <taxon>Candidatus Schekmaniibacteriota</taxon>
    </lineage>
</organism>
<reference evidence="1 2" key="1">
    <citation type="journal article" date="2016" name="Nat. Commun.">
        <title>Thousands of microbial genomes shed light on interconnected biogeochemical processes in an aquifer system.</title>
        <authorList>
            <person name="Anantharaman K."/>
            <person name="Brown C.T."/>
            <person name="Hug L.A."/>
            <person name="Sharon I."/>
            <person name="Castelle C.J."/>
            <person name="Probst A.J."/>
            <person name="Thomas B.C."/>
            <person name="Singh A."/>
            <person name="Wilkins M.J."/>
            <person name="Karaoz U."/>
            <person name="Brodie E.L."/>
            <person name="Williams K.H."/>
            <person name="Hubbard S.S."/>
            <person name="Banfield J.F."/>
        </authorList>
    </citation>
    <scope>NUCLEOTIDE SEQUENCE [LARGE SCALE GENOMIC DNA]</scope>
</reference>
<comment type="caution">
    <text evidence="1">The sequence shown here is derived from an EMBL/GenBank/DDBJ whole genome shotgun (WGS) entry which is preliminary data.</text>
</comment>